<dbReference type="InterPro" id="IPR036005">
    <property type="entry name" value="Creatinase/aminopeptidase-like"/>
</dbReference>
<accession>A0ABZ0UPB2</accession>
<dbReference type="PANTHER" id="PTHR43763">
    <property type="entry name" value="XAA-PRO AMINOPEPTIDASE 1"/>
    <property type="match status" value="1"/>
</dbReference>
<dbReference type="GO" id="GO:0004177">
    <property type="term" value="F:aminopeptidase activity"/>
    <property type="evidence" value="ECO:0007669"/>
    <property type="project" value="UniProtKB-KW"/>
</dbReference>
<feature type="domain" description="Peptidase M24" evidence="1">
    <location>
        <begin position="306"/>
        <end position="533"/>
    </location>
</feature>
<dbReference type="InterPro" id="IPR032416">
    <property type="entry name" value="Peptidase_M24_C"/>
</dbReference>
<keyword evidence="3" id="KW-0645">Protease</keyword>
<dbReference type="PANTHER" id="PTHR43763:SF6">
    <property type="entry name" value="XAA-PRO AMINOPEPTIDASE 1"/>
    <property type="match status" value="1"/>
</dbReference>
<dbReference type="InterPro" id="IPR029149">
    <property type="entry name" value="Creatin/AminoP/Spt16_N"/>
</dbReference>
<dbReference type="InterPro" id="IPR050422">
    <property type="entry name" value="X-Pro_aminopeptidase_P"/>
</dbReference>
<dbReference type="Pfam" id="PF16188">
    <property type="entry name" value="Peptidase_M24_C"/>
    <property type="match status" value="1"/>
</dbReference>
<proteinExistence type="predicted"/>
<dbReference type="Gene3D" id="3.90.230.10">
    <property type="entry name" value="Creatinase/methionine aminopeptidase superfamily"/>
    <property type="match status" value="1"/>
</dbReference>
<evidence type="ECO:0000313" key="4">
    <source>
        <dbReference type="Proteomes" id="UP001325140"/>
    </source>
</evidence>
<gene>
    <name evidence="3" type="ORF">Fokcrypt_00039</name>
</gene>
<dbReference type="EMBL" id="CP110343">
    <property type="protein sequence ID" value="WPX97534.1"/>
    <property type="molecule type" value="Genomic_DNA"/>
</dbReference>
<evidence type="ECO:0000259" key="1">
    <source>
        <dbReference type="Pfam" id="PF00557"/>
    </source>
</evidence>
<sequence>MKNFLSSFRSKMLHHNIDCAIITNKKEDVFSSPKSNIFPNVVSHTINFQSSNYIFLLTHKHLTIMVDGRYTSYAERDFKLQQPIHLQESITILNVTTRSFLETLNSLLSNEKAKVWYDDNNTTISELFLYQKFSKFDFIAIPDDILCAFEHKNQFKQNIIFLDKKTNARIEQIRDKKNAKLISSIESVSWLLGIRDIENGYSIAFNGMLLIMPSIYNQKDILFQNEYANSVSNISYDVVHISELQKNVVNLANNNIKIEIEHWSFPANLYNKLIATTFEYAHSETFINSIDLSKKLRAIKTPEELENMKVAHKNDAIAFDKFFEFINNFKGTNSTIEEDFSDALHRYKAEQQNYIKESFSTISALNENAALPHYNYKFSLQKPSLHTYCNNSYNLYLIDAGSQYTHGTTDVTRTILLRSAHGKFSKNDLIEIKKHFTVVLKSHIMLASAIFPEWTTGAQLDSLARYNIWQQHLDYQHSTGHGVGFALNVHEGPYYISQNCNEAIVENVVLSIEPALYFTQKYGIRIENLYYVKRCSSLSPIERSMLKEQLHSSYMCFIPLTIIPFDSNLIEYSMLHKDEIAWLERYNRFINLMKIT</sequence>
<dbReference type="Proteomes" id="UP001325140">
    <property type="component" value="Chromosome"/>
</dbReference>
<keyword evidence="3" id="KW-0031">Aminopeptidase</keyword>
<dbReference type="InterPro" id="IPR000994">
    <property type="entry name" value="Pept_M24"/>
</dbReference>
<keyword evidence="4" id="KW-1185">Reference proteome</keyword>
<name>A0ABZ0UPB2_9RICK</name>
<dbReference type="RefSeq" id="WP_323722196.1">
    <property type="nucleotide sequence ID" value="NZ_CP110343.1"/>
</dbReference>
<keyword evidence="3" id="KW-0378">Hydrolase</keyword>
<feature type="domain" description="Peptidase M24 C-terminal" evidence="2">
    <location>
        <begin position="554"/>
        <end position="590"/>
    </location>
</feature>
<reference evidence="3" key="1">
    <citation type="submission" date="2022-10" db="EMBL/GenBank/DDBJ databases">
        <title>Host association and intracellularity evolved multiple times independently in the Rickettsiales.</title>
        <authorList>
            <person name="Castelli M."/>
            <person name="Nardi T."/>
            <person name="Gammuto L."/>
            <person name="Bellinzona G."/>
            <person name="Sabaneyeva E."/>
            <person name="Potekhin A."/>
            <person name="Serra V."/>
            <person name="Petroni G."/>
            <person name="Sassera D."/>
        </authorList>
    </citation>
    <scope>NUCLEOTIDE SEQUENCE [LARGE SCALE GENOMIC DNA]</scope>
    <source>
        <strain evidence="3">US_Bl 11III1</strain>
    </source>
</reference>
<organism evidence="3 4">
    <name type="scientific">Candidatus Fokinia crypta</name>
    <dbReference type="NCBI Taxonomy" id="1920990"/>
    <lineage>
        <taxon>Bacteria</taxon>
        <taxon>Pseudomonadati</taxon>
        <taxon>Pseudomonadota</taxon>
        <taxon>Alphaproteobacteria</taxon>
        <taxon>Rickettsiales</taxon>
        <taxon>Candidatus Midichloriaceae</taxon>
        <taxon>Candidatus Fokinia</taxon>
    </lineage>
</organism>
<dbReference type="Gene3D" id="3.40.350.10">
    <property type="entry name" value="Creatinase/prolidase N-terminal domain"/>
    <property type="match status" value="1"/>
</dbReference>
<evidence type="ECO:0000259" key="2">
    <source>
        <dbReference type="Pfam" id="PF16188"/>
    </source>
</evidence>
<dbReference type="SUPFAM" id="SSF55920">
    <property type="entry name" value="Creatinase/aminopeptidase"/>
    <property type="match status" value="1"/>
</dbReference>
<protein>
    <submittedName>
        <fullName evidence="3">Aminopeptidase</fullName>
    </submittedName>
</protein>
<evidence type="ECO:0000313" key="3">
    <source>
        <dbReference type="EMBL" id="WPX97534.1"/>
    </source>
</evidence>
<dbReference type="Pfam" id="PF00557">
    <property type="entry name" value="Peptidase_M24"/>
    <property type="match status" value="1"/>
</dbReference>